<organism evidence="2 3">
    <name type="scientific">Paracoccus mangrovi</name>
    <dbReference type="NCBI Taxonomy" id="1715645"/>
    <lineage>
        <taxon>Bacteria</taxon>
        <taxon>Pseudomonadati</taxon>
        <taxon>Pseudomonadota</taxon>
        <taxon>Alphaproteobacteria</taxon>
        <taxon>Rhodobacterales</taxon>
        <taxon>Paracoccaceae</taxon>
        <taxon>Paracoccus</taxon>
    </lineage>
</organism>
<reference evidence="3" key="1">
    <citation type="journal article" date="2019" name="Int. J. Syst. Evol. Microbiol.">
        <title>The Global Catalogue of Microorganisms (GCM) 10K type strain sequencing project: providing services to taxonomists for standard genome sequencing and annotation.</title>
        <authorList>
            <consortium name="The Broad Institute Genomics Platform"/>
            <consortium name="The Broad Institute Genome Sequencing Center for Infectious Disease"/>
            <person name="Wu L."/>
            <person name="Ma J."/>
        </authorList>
    </citation>
    <scope>NUCLEOTIDE SEQUENCE [LARGE SCALE GENOMIC DNA]</scope>
    <source>
        <strain evidence="3">KCTC 42899</strain>
    </source>
</reference>
<proteinExistence type="predicted"/>
<accession>A0ABV7R8J3</accession>
<evidence type="ECO:0000313" key="2">
    <source>
        <dbReference type="EMBL" id="MFC3529687.1"/>
    </source>
</evidence>
<feature type="signal peptide" evidence="1">
    <location>
        <begin position="1"/>
        <end position="20"/>
    </location>
</feature>
<keyword evidence="3" id="KW-1185">Reference proteome</keyword>
<feature type="chain" id="PRO_5045691378" evidence="1">
    <location>
        <begin position="21"/>
        <end position="225"/>
    </location>
</feature>
<protein>
    <submittedName>
        <fullName evidence="2">Uncharacterized protein</fullName>
    </submittedName>
</protein>
<gene>
    <name evidence="2" type="ORF">ACFOMH_16030</name>
</gene>
<evidence type="ECO:0000256" key="1">
    <source>
        <dbReference type="SAM" id="SignalP"/>
    </source>
</evidence>
<evidence type="ECO:0000313" key="3">
    <source>
        <dbReference type="Proteomes" id="UP001595721"/>
    </source>
</evidence>
<keyword evidence="1" id="KW-0732">Signal</keyword>
<dbReference type="EMBL" id="JBHRXJ010000013">
    <property type="protein sequence ID" value="MFC3529687.1"/>
    <property type="molecule type" value="Genomic_DNA"/>
</dbReference>
<name>A0ABV7R8J3_9RHOB</name>
<comment type="caution">
    <text evidence="2">The sequence shown here is derived from an EMBL/GenBank/DDBJ whole genome shotgun (WGS) entry which is preliminary data.</text>
</comment>
<dbReference type="RefSeq" id="WP_377745723.1">
    <property type="nucleotide sequence ID" value="NZ_JBHRXJ010000013.1"/>
</dbReference>
<dbReference type="Proteomes" id="UP001595721">
    <property type="component" value="Unassembled WGS sequence"/>
</dbReference>
<sequence>MPKLIAWPVMLLPALLPAGAAAFSGWNSKSSDLDIGEYFCTTNQPALTTVAQAREWFDYLASGRAAEMIASGRNGEACTGTMQRQIRDGIWNAEGPAALSQIIALAGFLESPPAEPEQRLARETEMLGWLALACTTFSGEERACIARATRDLSAKAISESPVFCDAAPRPPADAVRHSYEPYFKDASFAICGALVGEPRDPAGDGWWSRVSTALSPMLSSKKAAE</sequence>